<keyword evidence="6" id="KW-0560">Oxidoreductase</keyword>
<dbReference type="OrthoDB" id="185994at2"/>
<keyword evidence="7 10" id="KW-0472">Membrane</keyword>
<evidence type="ECO:0000256" key="7">
    <source>
        <dbReference type="ARBA" id="ARBA00023136"/>
    </source>
</evidence>
<dbReference type="SUPFAM" id="SSF52833">
    <property type="entry name" value="Thioredoxin-like"/>
    <property type="match status" value="1"/>
</dbReference>
<dbReference type="STRING" id="1921803.NIES593_06590"/>
<accession>A0A1U7HMU0</accession>
<dbReference type="SMART" id="SM00756">
    <property type="entry name" value="VKc"/>
    <property type="match status" value="1"/>
</dbReference>
<organism evidence="12 13">
    <name type="scientific">Hydrococcus rivularis NIES-593</name>
    <dbReference type="NCBI Taxonomy" id="1921803"/>
    <lineage>
        <taxon>Bacteria</taxon>
        <taxon>Bacillati</taxon>
        <taxon>Cyanobacteriota</taxon>
        <taxon>Cyanophyceae</taxon>
        <taxon>Pleurocapsales</taxon>
        <taxon>Hydrococcaceae</taxon>
        <taxon>Hydrococcus</taxon>
    </lineage>
</organism>
<evidence type="ECO:0000256" key="1">
    <source>
        <dbReference type="ARBA" id="ARBA00004141"/>
    </source>
</evidence>
<dbReference type="GO" id="GO:0016491">
    <property type="term" value="F:oxidoreductase activity"/>
    <property type="evidence" value="ECO:0007669"/>
    <property type="project" value="UniProtKB-KW"/>
</dbReference>
<dbReference type="InterPro" id="IPR044698">
    <property type="entry name" value="VKOR/LTO1"/>
</dbReference>
<dbReference type="Gene3D" id="1.20.1440.130">
    <property type="entry name" value="VKOR domain"/>
    <property type="match status" value="1"/>
</dbReference>
<dbReference type="PANTHER" id="PTHR34573:SF1">
    <property type="entry name" value="VITAMIN K EPOXIDE REDUCTASE DOMAIN-CONTAINING PROTEIN"/>
    <property type="match status" value="1"/>
</dbReference>
<dbReference type="Proteomes" id="UP000186868">
    <property type="component" value="Unassembled WGS sequence"/>
</dbReference>
<feature type="transmembrane region" description="Helical" evidence="10">
    <location>
        <begin position="110"/>
        <end position="131"/>
    </location>
</feature>
<keyword evidence="8" id="KW-1015">Disulfide bond</keyword>
<feature type="transmembrane region" description="Helical" evidence="10">
    <location>
        <begin position="167"/>
        <end position="192"/>
    </location>
</feature>
<dbReference type="InterPro" id="IPR036249">
    <property type="entry name" value="Thioredoxin-like_sf"/>
</dbReference>
<evidence type="ECO:0000256" key="8">
    <source>
        <dbReference type="ARBA" id="ARBA00023157"/>
    </source>
</evidence>
<evidence type="ECO:0000256" key="6">
    <source>
        <dbReference type="ARBA" id="ARBA00023002"/>
    </source>
</evidence>
<dbReference type="EMBL" id="MRCB01000005">
    <property type="protein sequence ID" value="OKH24879.1"/>
    <property type="molecule type" value="Genomic_DNA"/>
</dbReference>
<dbReference type="RefSeq" id="WP_073598824.1">
    <property type="nucleotide sequence ID" value="NZ_MRCB01000005.1"/>
</dbReference>
<evidence type="ECO:0000256" key="9">
    <source>
        <dbReference type="ARBA" id="ARBA00023284"/>
    </source>
</evidence>
<evidence type="ECO:0000256" key="10">
    <source>
        <dbReference type="SAM" id="Phobius"/>
    </source>
</evidence>
<keyword evidence="5 10" id="KW-1133">Transmembrane helix</keyword>
<dbReference type="GO" id="GO:0016020">
    <property type="term" value="C:membrane"/>
    <property type="evidence" value="ECO:0007669"/>
    <property type="project" value="UniProtKB-SubCell"/>
</dbReference>
<keyword evidence="9" id="KW-0676">Redox-active center</keyword>
<dbReference type="InterPro" id="IPR012932">
    <property type="entry name" value="VKOR"/>
</dbReference>
<dbReference type="InterPro" id="IPR038354">
    <property type="entry name" value="VKOR_sf"/>
</dbReference>
<dbReference type="PANTHER" id="PTHR34573">
    <property type="entry name" value="VKC DOMAIN-CONTAINING PROTEIN"/>
    <property type="match status" value="1"/>
</dbReference>
<evidence type="ECO:0000256" key="4">
    <source>
        <dbReference type="ARBA" id="ARBA00022719"/>
    </source>
</evidence>
<evidence type="ECO:0000256" key="2">
    <source>
        <dbReference type="ARBA" id="ARBA00006214"/>
    </source>
</evidence>
<protein>
    <recommendedName>
        <fullName evidence="11">Vitamin K epoxide reductase domain-containing protein</fullName>
    </recommendedName>
</protein>
<feature type="transmembrane region" description="Helical" evidence="10">
    <location>
        <begin position="143"/>
        <end position="161"/>
    </location>
</feature>
<evidence type="ECO:0000259" key="11">
    <source>
        <dbReference type="SMART" id="SM00756"/>
    </source>
</evidence>
<name>A0A1U7HMU0_9CYAN</name>
<comment type="subcellular location">
    <subcellularLocation>
        <location evidence="1">Membrane</location>
        <topology evidence="1">Multi-pass membrane protein</topology>
    </subcellularLocation>
</comment>
<gene>
    <name evidence="12" type="ORF">NIES593_06590</name>
</gene>
<comment type="similarity">
    <text evidence="2">Belongs to the VKOR family.</text>
</comment>
<keyword evidence="3 10" id="KW-0812">Transmembrane</keyword>
<proteinExistence type="inferred from homology"/>
<evidence type="ECO:0000313" key="12">
    <source>
        <dbReference type="EMBL" id="OKH24879.1"/>
    </source>
</evidence>
<keyword evidence="13" id="KW-1185">Reference proteome</keyword>
<feature type="domain" description="Vitamin K epoxide reductase" evidence="11">
    <location>
        <begin position="11"/>
        <end position="162"/>
    </location>
</feature>
<dbReference type="Gene3D" id="3.40.30.10">
    <property type="entry name" value="Glutaredoxin"/>
    <property type="match status" value="1"/>
</dbReference>
<evidence type="ECO:0000256" key="5">
    <source>
        <dbReference type="ARBA" id="ARBA00022989"/>
    </source>
</evidence>
<keyword evidence="4" id="KW-0874">Quinone</keyword>
<dbReference type="GO" id="GO:0048038">
    <property type="term" value="F:quinone binding"/>
    <property type="evidence" value="ECO:0007669"/>
    <property type="project" value="UniProtKB-KW"/>
</dbReference>
<sequence length="329" mass="35727">MSRRRTLPWIHRWSRPIIGAIAIVGAILTAYLTITKLTGGDVACTAEAAQAAGGCKDVLDSAYAYPFGRSGSPLSLFGSLAYIGMATFALSPLFVSPETNKGLRKQLEDWTWLLLLIGATAMTVFSGYLMFILATELKTPCPYCIGSAIFSLSLLVLTIVGREWEELGQIVFTAMIVGTITIVGTLAVYANVDTLPTAQGGRIPIPEAKTNPQPPYGWKITTTSGEAEIALAKHLKAIGAKEYGAFWCPHCYEQKQLLGQEAFQEINYIECDPQGNNPQPQACADAKIQSFPTWEINGKIHQGVKLPEELAKLSGYQGPTNFKYTMPGR</sequence>
<dbReference type="AlphaFoldDB" id="A0A1U7HMU0"/>
<feature type="transmembrane region" description="Helical" evidence="10">
    <location>
        <begin position="13"/>
        <end position="34"/>
    </location>
</feature>
<dbReference type="Pfam" id="PF07884">
    <property type="entry name" value="VKOR"/>
    <property type="match status" value="1"/>
</dbReference>
<dbReference type="CDD" id="cd12916">
    <property type="entry name" value="VKOR_1"/>
    <property type="match status" value="1"/>
</dbReference>
<feature type="transmembrane region" description="Helical" evidence="10">
    <location>
        <begin position="74"/>
        <end position="95"/>
    </location>
</feature>
<evidence type="ECO:0000313" key="13">
    <source>
        <dbReference type="Proteomes" id="UP000186868"/>
    </source>
</evidence>
<comment type="caution">
    <text evidence="12">The sequence shown here is derived from an EMBL/GenBank/DDBJ whole genome shotgun (WGS) entry which is preliminary data.</text>
</comment>
<reference evidence="12 13" key="1">
    <citation type="submission" date="2016-11" db="EMBL/GenBank/DDBJ databases">
        <title>Draft Genome Sequences of Nine Cyanobacterial Strains from Diverse Habitats.</title>
        <authorList>
            <person name="Zhu T."/>
            <person name="Hou S."/>
            <person name="Lu X."/>
            <person name="Hess W.R."/>
        </authorList>
    </citation>
    <scope>NUCLEOTIDE SEQUENCE [LARGE SCALE GENOMIC DNA]</scope>
    <source>
        <strain evidence="12 13">NIES-593</strain>
    </source>
</reference>
<evidence type="ECO:0000256" key="3">
    <source>
        <dbReference type="ARBA" id="ARBA00022692"/>
    </source>
</evidence>